<proteinExistence type="predicted"/>
<dbReference type="Pfam" id="PF00248">
    <property type="entry name" value="Aldo_ket_red"/>
    <property type="match status" value="1"/>
</dbReference>
<dbReference type="InterPro" id="IPR050523">
    <property type="entry name" value="AKR_Detox_Biosynth"/>
</dbReference>
<dbReference type="InterPro" id="IPR036812">
    <property type="entry name" value="NAD(P)_OxRdtase_dom_sf"/>
</dbReference>
<keyword evidence="3" id="KW-1185">Reference proteome</keyword>
<evidence type="ECO:0000313" key="3">
    <source>
        <dbReference type="Proteomes" id="UP001597280"/>
    </source>
</evidence>
<dbReference type="Proteomes" id="UP001597280">
    <property type="component" value="Unassembled WGS sequence"/>
</dbReference>
<accession>A0ABW4PW36</accession>
<dbReference type="EMBL" id="JBHUFL010000002">
    <property type="protein sequence ID" value="MFD1834350.1"/>
    <property type="molecule type" value="Genomic_DNA"/>
</dbReference>
<dbReference type="SUPFAM" id="SSF51430">
    <property type="entry name" value="NAD(P)-linked oxidoreductase"/>
    <property type="match status" value="1"/>
</dbReference>
<dbReference type="PANTHER" id="PTHR43364">
    <property type="entry name" value="NADH-SPECIFIC METHYLGLYOXAL REDUCTASE-RELATED"/>
    <property type="match status" value="1"/>
</dbReference>
<feature type="domain" description="NADP-dependent oxidoreductase" evidence="1">
    <location>
        <begin position="13"/>
        <end position="309"/>
    </location>
</feature>
<protein>
    <submittedName>
        <fullName evidence="2">Aldo/keto reductase</fullName>
    </submittedName>
</protein>
<sequence length="314" mass="33371">MARIPRTDIDILPLVLGGNTFGWTSDEQASFAVLDAFVAAGGSAIDTADGYSAWVPGNSGGESETILGAWMEARGNRDEVVLATKVASKPDRQGLSRENVLAALDESLQRLRTDHVDLYYFHFDDENVSIEDQVATAREVLDSGNARHLALSNYSPERLRAFLETAREQGVTLPVAHQPQYNLLHRAQFEQEFAPIAAEFELATFPYYALASGVLTGKYRTAADAEGAPRGGAATELLGQPGTPAVLEALHAVAEAHGVEVTSVSLAWLRAKGVTAPIASASRPEQVAALIAGATLELDAAEVTALDDASQPFA</sequence>
<dbReference type="RefSeq" id="WP_137769223.1">
    <property type="nucleotide sequence ID" value="NZ_BAAAIS010000002.1"/>
</dbReference>
<name>A0ABW4PW36_9MICO</name>
<reference evidence="3" key="1">
    <citation type="journal article" date="2019" name="Int. J. Syst. Evol. Microbiol.">
        <title>The Global Catalogue of Microorganisms (GCM) 10K type strain sequencing project: providing services to taxonomists for standard genome sequencing and annotation.</title>
        <authorList>
            <consortium name="The Broad Institute Genomics Platform"/>
            <consortium name="The Broad Institute Genome Sequencing Center for Infectious Disease"/>
            <person name="Wu L."/>
            <person name="Ma J."/>
        </authorList>
    </citation>
    <scope>NUCLEOTIDE SEQUENCE [LARGE SCALE GENOMIC DNA]</scope>
    <source>
        <strain evidence="3">JCM 11650</strain>
    </source>
</reference>
<organism evidence="2 3">
    <name type="scientific">Brachybacterium rhamnosum</name>
    <dbReference type="NCBI Taxonomy" id="173361"/>
    <lineage>
        <taxon>Bacteria</taxon>
        <taxon>Bacillati</taxon>
        <taxon>Actinomycetota</taxon>
        <taxon>Actinomycetes</taxon>
        <taxon>Micrococcales</taxon>
        <taxon>Dermabacteraceae</taxon>
        <taxon>Brachybacterium</taxon>
    </lineage>
</organism>
<gene>
    <name evidence="2" type="ORF">ACFSDA_04590</name>
</gene>
<dbReference type="Gene3D" id="3.20.20.100">
    <property type="entry name" value="NADP-dependent oxidoreductase domain"/>
    <property type="match status" value="1"/>
</dbReference>
<evidence type="ECO:0000313" key="2">
    <source>
        <dbReference type="EMBL" id="MFD1834350.1"/>
    </source>
</evidence>
<evidence type="ECO:0000259" key="1">
    <source>
        <dbReference type="Pfam" id="PF00248"/>
    </source>
</evidence>
<dbReference type="PANTHER" id="PTHR43364:SF6">
    <property type="entry name" value="OXIDOREDUCTASE-RELATED"/>
    <property type="match status" value="1"/>
</dbReference>
<comment type="caution">
    <text evidence="2">The sequence shown here is derived from an EMBL/GenBank/DDBJ whole genome shotgun (WGS) entry which is preliminary data.</text>
</comment>
<dbReference type="InterPro" id="IPR023210">
    <property type="entry name" value="NADP_OxRdtase_dom"/>
</dbReference>